<organism evidence="2">
    <name type="scientific">Cuerna arida</name>
    <dbReference type="NCBI Taxonomy" id="1464854"/>
    <lineage>
        <taxon>Eukaryota</taxon>
        <taxon>Metazoa</taxon>
        <taxon>Ecdysozoa</taxon>
        <taxon>Arthropoda</taxon>
        <taxon>Hexapoda</taxon>
        <taxon>Insecta</taxon>
        <taxon>Pterygota</taxon>
        <taxon>Neoptera</taxon>
        <taxon>Paraneoptera</taxon>
        <taxon>Hemiptera</taxon>
        <taxon>Auchenorrhyncha</taxon>
        <taxon>Membracoidea</taxon>
        <taxon>Cicadellidae</taxon>
        <taxon>Cicadellinae</taxon>
        <taxon>Proconiini</taxon>
        <taxon>Cuerna</taxon>
    </lineage>
</organism>
<accession>A0A1B6G8H4</accession>
<feature type="compositionally biased region" description="Polar residues" evidence="1">
    <location>
        <begin position="104"/>
        <end position="119"/>
    </location>
</feature>
<evidence type="ECO:0000256" key="1">
    <source>
        <dbReference type="SAM" id="MobiDB-lite"/>
    </source>
</evidence>
<gene>
    <name evidence="2" type="ORF">g.23393</name>
</gene>
<feature type="non-terminal residue" evidence="2">
    <location>
        <position position="1"/>
    </location>
</feature>
<dbReference type="AlphaFoldDB" id="A0A1B6G8H4"/>
<feature type="compositionally biased region" description="Basic residues" evidence="1">
    <location>
        <begin position="120"/>
        <end position="129"/>
    </location>
</feature>
<protein>
    <submittedName>
        <fullName evidence="2">Uncharacterized protein</fullName>
    </submittedName>
</protein>
<evidence type="ECO:0000313" key="2">
    <source>
        <dbReference type="EMBL" id="JAS58745.1"/>
    </source>
</evidence>
<reference evidence="2" key="1">
    <citation type="submission" date="2015-11" db="EMBL/GenBank/DDBJ databases">
        <title>De novo transcriptome assembly of four potential Pierce s Disease insect vectors from Arizona vineyards.</title>
        <authorList>
            <person name="Tassone E.E."/>
        </authorList>
    </citation>
    <scope>NUCLEOTIDE SEQUENCE</scope>
</reference>
<feature type="compositionally biased region" description="Basic and acidic residues" evidence="1">
    <location>
        <begin position="34"/>
        <end position="77"/>
    </location>
</feature>
<feature type="region of interest" description="Disordered" evidence="1">
    <location>
        <begin position="34"/>
        <end position="164"/>
    </location>
</feature>
<feature type="region of interest" description="Disordered" evidence="1">
    <location>
        <begin position="208"/>
        <end position="320"/>
    </location>
</feature>
<dbReference type="EMBL" id="GECZ01011024">
    <property type="protein sequence ID" value="JAS58745.1"/>
    <property type="molecule type" value="Transcribed_RNA"/>
</dbReference>
<name>A0A1B6G8H4_9HEMI</name>
<feature type="compositionally biased region" description="Acidic residues" evidence="1">
    <location>
        <begin position="270"/>
        <end position="295"/>
    </location>
</feature>
<feature type="compositionally biased region" description="Acidic residues" evidence="1">
    <location>
        <begin position="208"/>
        <end position="217"/>
    </location>
</feature>
<proteinExistence type="predicted"/>
<sequence>RPTNMKGFQRLVILGVFLVTLLIVIDIIDAGKKEPKKKELENKNPNIKEKSKNTKYEKLKKQENLKQEKKRSDKTANSEDTQQFSEDPKLESKKYKVKRAAKYSSKQGKSVENNVNPKYTKSHQKAKKYKVLEENEPSQEFTTKGKKQKASILKTESLDDNRTLKKTPKDTVKFQEVVDEELNNVQEEQIDDEANGVKRKKYKWVEVLEEDAEEEREGNETYIDVGSEEDTFGTSEGNESEEVIEKLGTGQSSKLTKSKKTAKTSPVDDYLNEELSSEEYSLEESTESGYSEDEGPSSKYEDLNTQPSCRPQPEDPNRVGPKKLVLYVIEEEVNGQIKKRVVSEEDGVTMCEVADLMKEHYYAGLL</sequence>